<dbReference type="Pfam" id="PF00337">
    <property type="entry name" value="Gal-bind_lectin"/>
    <property type="match status" value="1"/>
</dbReference>
<evidence type="ECO:0000313" key="6">
    <source>
        <dbReference type="Proteomes" id="UP001283361"/>
    </source>
</evidence>
<dbReference type="EMBL" id="JAWDGP010000736">
    <property type="protein sequence ID" value="KAK3797917.1"/>
    <property type="molecule type" value="Genomic_DNA"/>
</dbReference>
<dbReference type="Gene3D" id="2.60.120.200">
    <property type="match status" value="1"/>
</dbReference>
<keyword evidence="1 2" id="KW-0430">Lectin</keyword>
<evidence type="ECO:0000259" key="4">
    <source>
        <dbReference type="PROSITE" id="PS51304"/>
    </source>
</evidence>
<comment type="caution">
    <text evidence="5">The sequence shown here is derived from an EMBL/GenBank/DDBJ whole genome shotgun (WGS) entry which is preliminary data.</text>
</comment>
<accession>A0AAE1B1K7</accession>
<dbReference type="SUPFAM" id="SSF49899">
    <property type="entry name" value="Concanavalin A-like lectins/glucanases"/>
    <property type="match status" value="1"/>
</dbReference>
<feature type="chain" id="PRO_5042280599" description="Galectin" evidence="3">
    <location>
        <begin position="22"/>
        <end position="258"/>
    </location>
</feature>
<evidence type="ECO:0000313" key="5">
    <source>
        <dbReference type="EMBL" id="KAK3797917.1"/>
    </source>
</evidence>
<dbReference type="Proteomes" id="UP001283361">
    <property type="component" value="Unassembled WGS sequence"/>
</dbReference>
<dbReference type="InterPro" id="IPR001079">
    <property type="entry name" value="Galectin_CRD"/>
</dbReference>
<feature type="domain" description="Galectin" evidence="4">
    <location>
        <begin position="121"/>
        <end position="258"/>
    </location>
</feature>
<dbReference type="GO" id="GO:0030246">
    <property type="term" value="F:carbohydrate binding"/>
    <property type="evidence" value="ECO:0007669"/>
    <property type="project" value="UniProtKB-UniRule"/>
</dbReference>
<name>A0AAE1B1K7_9GAST</name>
<evidence type="ECO:0000256" key="3">
    <source>
        <dbReference type="SAM" id="SignalP"/>
    </source>
</evidence>
<evidence type="ECO:0000256" key="2">
    <source>
        <dbReference type="RuleBase" id="RU102079"/>
    </source>
</evidence>
<evidence type="ECO:0000256" key="1">
    <source>
        <dbReference type="ARBA" id="ARBA00022734"/>
    </source>
</evidence>
<reference evidence="5" key="1">
    <citation type="journal article" date="2023" name="G3 (Bethesda)">
        <title>A reference genome for the long-term kleptoplast-retaining sea slug Elysia crispata morphotype clarki.</title>
        <authorList>
            <person name="Eastman K.E."/>
            <person name="Pendleton A.L."/>
            <person name="Shaikh M.A."/>
            <person name="Suttiyut T."/>
            <person name="Ogas R."/>
            <person name="Tomko P."/>
            <person name="Gavelis G."/>
            <person name="Widhalm J.R."/>
            <person name="Wisecaver J.H."/>
        </authorList>
    </citation>
    <scope>NUCLEOTIDE SEQUENCE</scope>
    <source>
        <strain evidence="5">ECLA1</strain>
    </source>
</reference>
<dbReference type="InterPro" id="IPR013320">
    <property type="entry name" value="ConA-like_dom_sf"/>
</dbReference>
<organism evidence="5 6">
    <name type="scientific">Elysia crispata</name>
    <name type="common">lettuce slug</name>
    <dbReference type="NCBI Taxonomy" id="231223"/>
    <lineage>
        <taxon>Eukaryota</taxon>
        <taxon>Metazoa</taxon>
        <taxon>Spiralia</taxon>
        <taxon>Lophotrochozoa</taxon>
        <taxon>Mollusca</taxon>
        <taxon>Gastropoda</taxon>
        <taxon>Heterobranchia</taxon>
        <taxon>Euthyneura</taxon>
        <taxon>Panpulmonata</taxon>
        <taxon>Sacoglossa</taxon>
        <taxon>Placobranchoidea</taxon>
        <taxon>Plakobranchidae</taxon>
        <taxon>Elysia</taxon>
    </lineage>
</organism>
<dbReference type="PROSITE" id="PS51304">
    <property type="entry name" value="GALECTIN"/>
    <property type="match status" value="1"/>
</dbReference>
<dbReference type="SMART" id="SM00908">
    <property type="entry name" value="Gal-bind_lectin"/>
    <property type="match status" value="1"/>
</dbReference>
<gene>
    <name evidence="5" type="ORF">RRG08_005573</name>
</gene>
<dbReference type="AlphaFoldDB" id="A0AAE1B1K7"/>
<sequence>MARNRIYAVLALGLFLCSEHPQFLSFLPGIPKILSSSAMVRSSKYRQWPGRLEGCECNPSSSHSILDCAFSSAAEGYTVLKFNSSTGQCFMCLLQNVSRYSRDAEGFFYLKRSLTWSEFKHGLRMDSGIAPGQIFEIYGTATAEAEKFSMYWKPNLVWESSEDIALKILFSFSKSDGSQELLLKSKVNKVSQVRKISYSEPVLKVDQPFRMLVLVTSLEYVVYIHDDYCCSFGHDYTNLSTIHYLVVTESPVVQYVVL</sequence>
<feature type="signal peptide" evidence="3">
    <location>
        <begin position="1"/>
        <end position="21"/>
    </location>
</feature>
<proteinExistence type="predicted"/>
<keyword evidence="6" id="KW-1185">Reference proteome</keyword>
<keyword evidence="3" id="KW-0732">Signal</keyword>
<protein>
    <recommendedName>
        <fullName evidence="2">Galectin</fullName>
    </recommendedName>
</protein>